<dbReference type="SUPFAM" id="SSF53474">
    <property type="entry name" value="alpha/beta-Hydrolases"/>
    <property type="match status" value="1"/>
</dbReference>
<evidence type="ECO:0000256" key="1">
    <source>
        <dbReference type="ARBA" id="ARBA00022801"/>
    </source>
</evidence>
<evidence type="ECO:0000259" key="2">
    <source>
        <dbReference type="Pfam" id="PF07859"/>
    </source>
</evidence>
<dbReference type="Pfam" id="PF07859">
    <property type="entry name" value="Abhydrolase_3"/>
    <property type="match status" value="1"/>
</dbReference>
<evidence type="ECO:0000313" key="3">
    <source>
        <dbReference type="EMBL" id="NYE19054.1"/>
    </source>
</evidence>
<dbReference type="EC" id="3.1.1.3" evidence="3"/>
<proteinExistence type="predicted"/>
<dbReference type="AlphaFoldDB" id="A0A7Y9GM66"/>
<dbReference type="PANTHER" id="PTHR48081">
    <property type="entry name" value="AB HYDROLASE SUPERFAMILY PROTEIN C4A8.06C"/>
    <property type="match status" value="1"/>
</dbReference>
<dbReference type="Proteomes" id="UP000576969">
    <property type="component" value="Unassembled WGS sequence"/>
</dbReference>
<evidence type="ECO:0000313" key="4">
    <source>
        <dbReference type="Proteomes" id="UP000576969"/>
    </source>
</evidence>
<reference evidence="3 4" key="1">
    <citation type="submission" date="2020-07" db="EMBL/GenBank/DDBJ databases">
        <title>Sequencing the genomes of 1000 actinobacteria strains.</title>
        <authorList>
            <person name="Klenk H.-P."/>
        </authorList>
    </citation>
    <scope>NUCLEOTIDE SEQUENCE [LARGE SCALE GENOMIC DNA]</scope>
    <source>
        <strain evidence="3 4">DSM 24662</strain>
    </source>
</reference>
<dbReference type="RefSeq" id="WP_179488138.1">
    <property type="nucleotide sequence ID" value="NZ_JACCBV010000001.1"/>
</dbReference>
<keyword evidence="1 3" id="KW-0378">Hydrolase</keyword>
<dbReference type="EMBL" id="JACCBV010000001">
    <property type="protein sequence ID" value="NYE19054.1"/>
    <property type="molecule type" value="Genomic_DNA"/>
</dbReference>
<gene>
    <name evidence="3" type="ORF">BJ991_001082</name>
</gene>
<feature type="domain" description="Alpha/beta hydrolase fold-3" evidence="2">
    <location>
        <begin position="75"/>
        <end position="213"/>
    </location>
</feature>
<dbReference type="InterPro" id="IPR029058">
    <property type="entry name" value="AB_hydrolase_fold"/>
</dbReference>
<dbReference type="GO" id="GO:0004806">
    <property type="term" value="F:triacylglycerol lipase activity"/>
    <property type="evidence" value="ECO:0007669"/>
    <property type="project" value="UniProtKB-EC"/>
</dbReference>
<dbReference type="InterPro" id="IPR013094">
    <property type="entry name" value="AB_hydrolase_3"/>
</dbReference>
<sequence>MAQTFRERRDALATLGQDLVPEMIAGTVQLAALDVDLAIFDGVEIVDDLPYGPHERHLLDVYRSAAGEGTPRPVLIYVHGGGFVRGAKDSDTTPYFANLGSWAVQQGWVAVVINYRLAPQHPYPSGAQDVADAVTWVVDNIGDHGGDPSCVFLAGQSAGAMHVADYVVGHGGYGTHGRALAGAILVSCLYDVGRASHRDFHRAYWGEDTSRWGEYATLQGLIDTDLPLLLSVSEFDEPEFQEHAARLVAEWFAQRGTYPPMHYLYGQNHLTPVYGIGSPWDELGPRIAQFIGVNGVVE</sequence>
<protein>
    <submittedName>
        <fullName evidence="3">Triacylglycerol lipase</fullName>
        <ecNumber evidence="3">3.1.1.3</ecNumber>
    </submittedName>
</protein>
<keyword evidence="4" id="KW-1185">Reference proteome</keyword>
<organism evidence="3 4">
    <name type="scientific">Microbacterium immunditiarum</name>
    <dbReference type="NCBI Taxonomy" id="337480"/>
    <lineage>
        <taxon>Bacteria</taxon>
        <taxon>Bacillati</taxon>
        <taxon>Actinomycetota</taxon>
        <taxon>Actinomycetes</taxon>
        <taxon>Micrococcales</taxon>
        <taxon>Microbacteriaceae</taxon>
        <taxon>Microbacterium</taxon>
    </lineage>
</organism>
<comment type="caution">
    <text evidence="3">The sequence shown here is derived from an EMBL/GenBank/DDBJ whole genome shotgun (WGS) entry which is preliminary data.</text>
</comment>
<name>A0A7Y9GM66_9MICO</name>
<accession>A0A7Y9GM66</accession>
<dbReference type="InterPro" id="IPR050300">
    <property type="entry name" value="GDXG_lipolytic_enzyme"/>
</dbReference>
<dbReference type="Gene3D" id="3.40.50.1820">
    <property type="entry name" value="alpha/beta hydrolase"/>
    <property type="match status" value="1"/>
</dbReference>